<feature type="domain" description="EGF-like" evidence="15">
    <location>
        <begin position="1996"/>
        <end position="2032"/>
    </location>
</feature>
<evidence type="ECO:0000259" key="17">
    <source>
        <dbReference type="PROSITE" id="PS50835"/>
    </source>
</evidence>
<dbReference type="PROSITE" id="PS00010">
    <property type="entry name" value="ASX_HYDROXYL"/>
    <property type="match status" value="1"/>
</dbReference>
<evidence type="ECO:0000256" key="3">
    <source>
        <dbReference type="ARBA" id="ARBA00022530"/>
    </source>
</evidence>
<feature type="domain" description="Ig-like" evidence="17">
    <location>
        <begin position="1260"/>
        <end position="1342"/>
    </location>
</feature>
<dbReference type="SMART" id="SM00181">
    <property type="entry name" value="EGF"/>
    <property type="match status" value="5"/>
</dbReference>
<keyword evidence="10" id="KW-0393">Immunoglobulin domain</keyword>
<feature type="disulfide bond" evidence="11">
    <location>
        <begin position="1761"/>
        <end position="1771"/>
    </location>
</feature>
<feature type="domain" description="Ig-like" evidence="17">
    <location>
        <begin position="582"/>
        <end position="671"/>
    </location>
</feature>
<feature type="disulfide bond" evidence="12">
    <location>
        <begin position="259"/>
        <end position="268"/>
    </location>
</feature>
<dbReference type="PROSITE" id="PS50835">
    <property type="entry name" value="IG_LIKE"/>
    <property type="match status" value="10"/>
</dbReference>
<feature type="domain" description="Laminin G" evidence="14">
    <location>
        <begin position="2052"/>
        <end position="2233"/>
    </location>
</feature>
<dbReference type="Gene3D" id="2.170.300.10">
    <property type="entry name" value="Tie2 ligand-binding domain superfamily"/>
    <property type="match status" value="2"/>
</dbReference>
<dbReference type="Gene3D" id="2.10.25.10">
    <property type="entry name" value="Laminin"/>
    <property type="match status" value="2"/>
</dbReference>
<accession>A0A833RXT4</accession>
<feature type="compositionally biased region" description="Basic residues" evidence="13">
    <location>
        <begin position="2300"/>
        <end position="2309"/>
    </location>
</feature>
<feature type="domain" description="Ig-like" evidence="17">
    <location>
        <begin position="1457"/>
        <end position="1535"/>
    </location>
</feature>
<dbReference type="SMART" id="SM00281">
    <property type="entry name" value="LamB"/>
    <property type="match status" value="2"/>
</dbReference>
<feature type="disulfide bond" evidence="11">
    <location>
        <begin position="1782"/>
        <end position="1791"/>
    </location>
</feature>
<dbReference type="PROSITE" id="PS50025">
    <property type="entry name" value="LAM_G_DOMAIN"/>
    <property type="match status" value="3"/>
</dbReference>
<dbReference type="SMART" id="SM00408">
    <property type="entry name" value="IGc2"/>
    <property type="match status" value="10"/>
</dbReference>
<feature type="domain" description="Ig-like" evidence="17">
    <location>
        <begin position="1347"/>
        <end position="1430"/>
    </location>
</feature>
<evidence type="ECO:0000259" key="16">
    <source>
        <dbReference type="PROSITE" id="PS50027"/>
    </source>
</evidence>
<dbReference type="CDD" id="cd00055">
    <property type="entry name" value="EGF_Lam"/>
    <property type="match status" value="2"/>
</dbReference>
<dbReference type="CDD" id="cd00110">
    <property type="entry name" value="LamG"/>
    <property type="match status" value="3"/>
</dbReference>
<dbReference type="SMART" id="SM00179">
    <property type="entry name" value="EGF_CA"/>
    <property type="match status" value="3"/>
</dbReference>
<keyword evidence="7 11" id="KW-1015">Disulfide bond</keyword>
<feature type="domain" description="Laminin IV type A" evidence="18">
    <location>
        <begin position="370"/>
        <end position="550"/>
    </location>
</feature>
<dbReference type="InterPro" id="IPR003598">
    <property type="entry name" value="Ig_sub2"/>
</dbReference>
<dbReference type="InterPro" id="IPR056863">
    <property type="entry name" value="LMN_ATRN_NET-like_EGF"/>
</dbReference>
<keyword evidence="8" id="KW-0325">Glycoprotein</keyword>
<organism evidence="19 20">
    <name type="scientific">Frieseomelitta varia</name>
    <dbReference type="NCBI Taxonomy" id="561572"/>
    <lineage>
        <taxon>Eukaryota</taxon>
        <taxon>Metazoa</taxon>
        <taxon>Ecdysozoa</taxon>
        <taxon>Arthropoda</taxon>
        <taxon>Hexapoda</taxon>
        <taxon>Insecta</taxon>
        <taxon>Pterygota</taxon>
        <taxon>Neoptera</taxon>
        <taxon>Endopterygota</taxon>
        <taxon>Hymenoptera</taxon>
        <taxon>Apocrita</taxon>
        <taxon>Aculeata</taxon>
        <taxon>Apoidea</taxon>
        <taxon>Anthophila</taxon>
        <taxon>Apidae</taxon>
        <taxon>Frieseomelitta</taxon>
    </lineage>
</organism>
<dbReference type="GO" id="GO:0007411">
    <property type="term" value="P:axon guidance"/>
    <property type="evidence" value="ECO:0007669"/>
    <property type="project" value="TreeGrafter"/>
</dbReference>
<dbReference type="InterPro" id="IPR013320">
    <property type="entry name" value="ConA-like_dom_sf"/>
</dbReference>
<feature type="compositionally biased region" description="Polar residues" evidence="13">
    <location>
        <begin position="2339"/>
        <end position="2353"/>
    </location>
</feature>
<comment type="caution">
    <text evidence="11">Lacks conserved residue(s) required for the propagation of feature annotation.</text>
</comment>
<dbReference type="PROSITE" id="PS50026">
    <property type="entry name" value="EGF_3"/>
    <property type="match status" value="3"/>
</dbReference>
<dbReference type="Gene3D" id="2.60.120.200">
    <property type="match status" value="3"/>
</dbReference>
<dbReference type="GO" id="GO:0005604">
    <property type="term" value="C:basement membrane"/>
    <property type="evidence" value="ECO:0007669"/>
    <property type="project" value="UniProtKB-SubCell"/>
</dbReference>
<dbReference type="SUPFAM" id="SSF49899">
    <property type="entry name" value="Concanavalin A-like lectins/glucanases"/>
    <property type="match status" value="3"/>
</dbReference>
<evidence type="ECO:0000256" key="1">
    <source>
        <dbReference type="ARBA" id="ARBA00004302"/>
    </source>
</evidence>
<dbReference type="InterPro" id="IPR001791">
    <property type="entry name" value="Laminin_G"/>
</dbReference>
<feature type="domain" description="Laminin EGF-like" evidence="16">
    <location>
        <begin position="296"/>
        <end position="344"/>
    </location>
</feature>
<feature type="domain" description="Laminin G" evidence="14">
    <location>
        <begin position="1540"/>
        <end position="1721"/>
    </location>
</feature>
<keyword evidence="3" id="KW-0272">Extracellular matrix</keyword>
<dbReference type="GO" id="GO:0070593">
    <property type="term" value="P:dendrite self-avoidance"/>
    <property type="evidence" value="ECO:0007669"/>
    <property type="project" value="TreeGrafter"/>
</dbReference>
<feature type="disulfide bond" evidence="12">
    <location>
        <begin position="296"/>
        <end position="308"/>
    </location>
</feature>
<dbReference type="InterPro" id="IPR000034">
    <property type="entry name" value="Laminin_IV"/>
</dbReference>
<feature type="disulfide bond" evidence="11">
    <location>
        <begin position="2022"/>
        <end position="2031"/>
    </location>
</feature>
<evidence type="ECO:0000256" key="10">
    <source>
        <dbReference type="ARBA" id="ARBA00023319"/>
    </source>
</evidence>
<reference evidence="19" key="1">
    <citation type="submission" date="2019-11" db="EMBL/GenBank/DDBJ databases">
        <title>The nuclear and mitochondrial genomes of Frieseomelitta varia - a highly eusocial stingless bee (Meliponini) with a permanently sterile worker caste.</title>
        <authorList>
            <person name="Freitas F.C.P."/>
            <person name="Lourenco A.P."/>
            <person name="Nunes F.M.F."/>
            <person name="Paschoal A.R."/>
            <person name="Abreu F.C.P."/>
            <person name="Barbin F.O."/>
            <person name="Bataglia L."/>
            <person name="Cardoso-Junior C.A.M."/>
            <person name="Cervoni M.S."/>
            <person name="Silva S.R."/>
            <person name="Dalarmi F."/>
            <person name="Del Lama M.A."/>
            <person name="Depintor T.S."/>
            <person name="Ferreira K.M."/>
            <person name="Goria P.S."/>
            <person name="Jaskot M.C."/>
            <person name="Lago D.C."/>
            <person name="Luna-Lucena D."/>
            <person name="Moda L.M."/>
            <person name="Nascimento L."/>
            <person name="Pedrino M."/>
            <person name="Rabico F.O."/>
            <person name="Sanches F.C."/>
            <person name="Santos D.E."/>
            <person name="Santos C.G."/>
            <person name="Vieira J."/>
            <person name="Lopes T.F."/>
            <person name="Barchuk A.R."/>
            <person name="Hartfelder K."/>
            <person name="Simoes Z.L.P."/>
            <person name="Bitondi M.M.G."/>
            <person name="Pinheiro D.G."/>
        </authorList>
    </citation>
    <scope>NUCLEOTIDE SEQUENCE</scope>
    <source>
        <strain evidence="19">USP_RPSP 00005682</strain>
        <tissue evidence="19">Whole individual</tissue>
    </source>
</reference>
<feature type="domain" description="EGF-like" evidence="15">
    <location>
        <begin position="1717"/>
        <end position="1755"/>
    </location>
</feature>
<evidence type="ECO:0000256" key="7">
    <source>
        <dbReference type="ARBA" id="ARBA00023157"/>
    </source>
</evidence>
<name>A0A833RXT4_9HYME</name>
<evidence type="ECO:0000256" key="5">
    <source>
        <dbReference type="ARBA" id="ARBA00022737"/>
    </source>
</evidence>
<dbReference type="Pfam" id="PF00052">
    <property type="entry name" value="Laminin_B"/>
    <property type="match status" value="2"/>
</dbReference>
<dbReference type="GO" id="GO:0007156">
    <property type="term" value="P:homophilic cell adhesion via plasma membrane adhesion molecules"/>
    <property type="evidence" value="ECO:0007669"/>
    <property type="project" value="TreeGrafter"/>
</dbReference>
<dbReference type="InterPro" id="IPR009030">
    <property type="entry name" value="Growth_fac_rcpt_cys_sf"/>
</dbReference>
<dbReference type="PROSITE" id="PS01248">
    <property type="entry name" value="EGF_LAM_1"/>
    <property type="match status" value="1"/>
</dbReference>
<dbReference type="InterPro" id="IPR001881">
    <property type="entry name" value="EGF-like_Ca-bd_dom"/>
</dbReference>
<comment type="subcellular location">
    <subcellularLocation>
        <location evidence="1">Secreted</location>
        <location evidence="1">Extracellular space</location>
        <location evidence="1">Extracellular matrix</location>
        <location evidence="1">Basement membrane</location>
    </subcellularLocation>
</comment>
<feature type="disulfide bond" evidence="12">
    <location>
        <begin position="315"/>
        <end position="324"/>
    </location>
</feature>
<dbReference type="PROSITE" id="PS50027">
    <property type="entry name" value="EGF_LAM_2"/>
    <property type="match status" value="2"/>
</dbReference>
<keyword evidence="2" id="KW-0964">Secreted</keyword>
<dbReference type="SUPFAM" id="SSF57184">
    <property type="entry name" value="Growth factor receptor domain"/>
    <property type="match status" value="2"/>
</dbReference>
<feature type="domain" description="Ig-like" evidence="17">
    <location>
        <begin position="855"/>
        <end position="938"/>
    </location>
</feature>
<feature type="disulfide bond" evidence="11">
    <location>
        <begin position="2000"/>
        <end position="2010"/>
    </location>
</feature>
<keyword evidence="4" id="KW-0732">Signal</keyword>
<dbReference type="InterPro" id="IPR002049">
    <property type="entry name" value="LE_dom"/>
</dbReference>
<dbReference type="SMART" id="SM00282">
    <property type="entry name" value="LamG"/>
    <property type="match status" value="3"/>
</dbReference>
<feature type="domain" description="Laminin G" evidence="14">
    <location>
        <begin position="1798"/>
        <end position="1973"/>
    </location>
</feature>
<feature type="domain" description="Ig-like" evidence="17">
    <location>
        <begin position="945"/>
        <end position="1032"/>
    </location>
</feature>
<comment type="caution">
    <text evidence="19">The sequence shown here is derived from an EMBL/GenBank/DDBJ whole genome shotgun (WGS) entry which is preliminary data.</text>
</comment>
<feature type="domain" description="Ig-like" evidence="17">
    <location>
        <begin position="676"/>
        <end position="756"/>
    </location>
</feature>
<evidence type="ECO:0000256" key="6">
    <source>
        <dbReference type="ARBA" id="ARBA00022869"/>
    </source>
</evidence>
<evidence type="ECO:0000259" key="14">
    <source>
        <dbReference type="PROSITE" id="PS50025"/>
    </source>
</evidence>
<evidence type="ECO:0000256" key="4">
    <source>
        <dbReference type="ARBA" id="ARBA00022729"/>
    </source>
</evidence>
<feature type="region of interest" description="Disordered" evidence="13">
    <location>
        <begin position="2381"/>
        <end position="2430"/>
    </location>
</feature>
<dbReference type="Pfam" id="PF07679">
    <property type="entry name" value="I-set"/>
    <property type="match status" value="2"/>
</dbReference>
<dbReference type="GO" id="GO:0030424">
    <property type="term" value="C:axon"/>
    <property type="evidence" value="ECO:0007669"/>
    <property type="project" value="TreeGrafter"/>
</dbReference>
<dbReference type="SMART" id="SM00180">
    <property type="entry name" value="EGF_Lam"/>
    <property type="match status" value="2"/>
</dbReference>
<dbReference type="SUPFAM" id="SSF48726">
    <property type="entry name" value="Immunoglobulin"/>
    <property type="match status" value="10"/>
</dbReference>
<evidence type="ECO:0000313" key="19">
    <source>
        <dbReference type="EMBL" id="KAF3420052.1"/>
    </source>
</evidence>
<dbReference type="InterPro" id="IPR013098">
    <property type="entry name" value="Ig_I-set"/>
</dbReference>
<proteinExistence type="predicted"/>
<dbReference type="GO" id="GO:0005886">
    <property type="term" value="C:plasma membrane"/>
    <property type="evidence" value="ECO:0007669"/>
    <property type="project" value="TreeGrafter"/>
</dbReference>
<evidence type="ECO:0000256" key="2">
    <source>
        <dbReference type="ARBA" id="ARBA00022525"/>
    </source>
</evidence>
<dbReference type="PROSITE" id="PS51115">
    <property type="entry name" value="LAMININ_IVA"/>
    <property type="match status" value="2"/>
</dbReference>
<dbReference type="InterPro" id="IPR013783">
    <property type="entry name" value="Ig-like_fold"/>
</dbReference>
<dbReference type="Pfam" id="PF00047">
    <property type="entry name" value="ig"/>
    <property type="match status" value="3"/>
</dbReference>
<dbReference type="EMBL" id="WNWW01001011">
    <property type="protein sequence ID" value="KAF3420052.1"/>
    <property type="molecule type" value="Genomic_DNA"/>
</dbReference>
<evidence type="ECO:0000259" key="15">
    <source>
        <dbReference type="PROSITE" id="PS50026"/>
    </source>
</evidence>
<feature type="compositionally biased region" description="Basic and acidic residues" evidence="13">
    <location>
        <begin position="2328"/>
        <end position="2337"/>
    </location>
</feature>
<feature type="domain" description="Laminin IV type A" evidence="18">
    <location>
        <begin position="23"/>
        <end position="206"/>
    </location>
</feature>
<dbReference type="InterPro" id="IPR003599">
    <property type="entry name" value="Ig_sub"/>
</dbReference>
<feature type="domain" description="Ig-like" evidence="17">
    <location>
        <begin position="1171"/>
        <end position="1255"/>
    </location>
</feature>
<keyword evidence="9 12" id="KW-0424">Laminin EGF-like domain</keyword>
<evidence type="ECO:0000313" key="20">
    <source>
        <dbReference type="Proteomes" id="UP000655588"/>
    </source>
</evidence>
<feature type="domain" description="EGF-like" evidence="15">
    <location>
        <begin position="1757"/>
        <end position="1792"/>
    </location>
</feature>
<dbReference type="Gene3D" id="2.60.40.10">
    <property type="entry name" value="Immunoglobulins"/>
    <property type="match status" value="11"/>
</dbReference>
<dbReference type="CDD" id="cd00054">
    <property type="entry name" value="EGF_CA"/>
    <property type="match status" value="3"/>
</dbReference>
<dbReference type="PANTHER" id="PTHR10075">
    <property type="entry name" value="BASIGIN RELATED"/>
    <property type="match status" value="1"/>
</dbReference>
<dbReference type="FunFam" id="2.10.25.10:FF:000106">
    <property type="entry name" value="Heparan sulfate proteoglycan 2"/>
    <property type="match status" value="1"/>
</dbReference>
<feature type="compositionally biased region" description="Polar residues" evidence="13">
    <location>
        <begin position="2401"/>
        <end position="2413"/>
    </location>
</feature>
<keyword evidence="5" id="KW-0677">Repeat</keyword>
<protein>
    <recommendedName>
        <fullName evidence="21">Basement membrane-specific heparan sulfate proteoglycan core protein</fullName>
    </recommendedName>
</protein>
<feature type="disulfide bond" evidence="11">
    <location>
        <begin position="1726"/>
        <end position="1743"/>
    </location>
</feature>
<dbReference type="Pfam" id="PF00053">
    <property type="entry name" value="EGF_laminin"/>
    <property type="match status" value="1"/>
</dbReference>
<evidence type="ECO:0000259" key="18">
    <source>
        <dbReference type="PROSITE" id="PS51115"/>
    </source>
</evidence>
<feature type="region of interest" description="Disordered" evidence="13">
    <location>
        <begin position="2300"/>
        <end position="2359"/>
    </location>
</feature>
<dbReference type="PANTHER" id="PTHR10075:SF103">
    <property type="entry name" value="ROUNDABOUT HOMOLOG 4"/>
    <property type="match status" value="1"/>
</dbReference>
<dbReference type="InterPro" id="IPR000742">
    <property type="entry name" value="EGF"/>
</dbReference>
<evidence type="ECO:0000256" key="12">
    <source>
        <dbReference type="PROSITE-ProRule" id="PRU00460"/>
    </source>
</evidence>
<dbReference type="PROSITE" id="PS00022">
    <property type="entry name" value="EGF_1"/>
    <property type="match status" value="3"/>
</dbReference>
<feature type="domain" description="Ig-like" evidence="17">
    <location>
        <begin position="1035"/>
        <end position="1164"/>
    </location>
</feature>
<gene>
    <name evidence="19" type="ORF">E2986_12607</name>
</gene>
<dbReference type="SMART" id="SM00409">
    <property type="entry name" value="IG"/>
    <property type="match status" value="10"/>
</dbReference>
<evidence type="ECO:0008006" key="21">
    <source>
        <dbReference type="Google" id="ProtNLM"/>
    </source>
</evidence>
<feature type="disulfide bond" evidence="11">
    <location>
        <begin position="1745"/>
        <end position="1754"/>
    </location>
</feature>
<dbReference type="InterPro" id="IPR007110">
    <property type="entry name" value="Ig-like_dom"/>
</dbReference>
<dbReference type="GO" id="GO:0005509">
    <property type="term" value="F:calcium ion binding"/>
    <property type="evidence" value="ECO:0007669"/>
    <property type="project" value="InterPro"/>
</dbReference>
<dbReference type="Pfam" id="PF00008">
    <property type="entry name" value="EGF"/>
    <property type="match status" value="1"/>
</dbReference>
<dbReference type="InterPro" id="IPR013151">
    <property type="entry name" value="Immunoglobulin_dom"/>
</dbReference>
<evidence type="ECO:0000256" key="8">
    <source>
        <dbReference type="ARBA" id="ARBA00023180"/>
    </source>
</evidence>
<dbReference type="Proteomes" id="UP000655588">
    <property type="component" value="Unassembled WGS sequence"/>
</dbReference>
<dbReference type="GO" id="GO:0048513">
    <property type="term" value="P:animal organ development"/>
    <property type="evidence" value="ECO:0007669"/>
    <property type="project" value="UniProtKB-ARBA"/>
</dbReference>
<dbReference type="InterPro" id="IPR036179">
    <property type="entry name" value="Ig-like_dom_sf"/>
</dbReference>
<evidence type="ECO:0000256" key="11">
    <source>
        <dbReference type="PROSITE-ProRule" id="PRU00076"/>
    </source>
</evidence>
<dbReference type="Pfam" id="PF00054">
    <property type="entry name" value="Laminin_G_1"/>
    <property type="match status" value="3"/>
</dbReference>
<feature type="domain" description="Ig-like" evidence="17">
    <location>
        <begin position="763"/>
        <end position="849"/>
    </location>
</feature>
<keyword evidence="6" id="KW-0084">Basement membrane</keyword>
<evidence type="ECO:0000256" key="13">
    <source>
        <dbReference type="SAM" id="MobiDB-lite"/>
    </source>
</evidence>
<dbReference type="Pfam" id="PF24973">
    <property type="entry name" value="EGF_LMN_ATRN"/>
    <property type="match status" value="1"/>
</dbReference>
<dbReference type="PROSITE" id="PS01186">
    <property type="entry name" value="EGF_2"/>
    <property type="match status" value="1"/>
</dbReference>
<keyword evidence="11" id="KW-0245">EGF-like domain</keyword>
<keyword evidence="20" id="KW-1185">Reference proteome</keyword>
<feature type="domain" description="Laminin EGF-like" evidence="16">
    <location>
        <begin position="240"/>
        <end position="289"/>
    </location>
</feature>
<sequence>MGITDKCVSSNWYRSDIRVSFTNSIRDFSLIESKTPDSLPITDGIRLDTVGREIIYNDFPNRGNNDVYYWQLPSIFLGDQVTSYGGNLTYTVRYVPSPGGQSSKNNAPDVELISANDINLLYFSREFPEPNTQQTFTVPLLEQYWQRNDGTQADREHLLMTLADMRAIRIKATYTTHTDEAALSLVSLDTADKYNTGRARAVEVEECSCPIGYKGLSCEDCDVGYTRAGQGLYLGTCQPCSCNGHSNQCNPETGICENCAHHTTGDFCEVCEPGYEGDAARGTADDCRNSGSPTPCFCSEEGSRSRYCVGDRCDCKRNVEGPQCNRCRPGTFGLSAENPDGCSECYCSGLTDQCHESSLYVQPIAMWVYDNQHRFTLTDSTRQEIIDHRDFELNLATNEIGYRYPDNRGRRLFWSLPPIFTGNKVKSYGGNLNLTQHITAIPGAQTYKDQDIILIGNGITLFWTNPNDIQPDIPLNYSVPLRESEWKRLTTEGPRVSSRIDLMAVLSNLEAILVRASHSEGMRATYISDISMDTAVEHATGNRRAVQVEVCRCPTGYVGTSCESCAREGSTTPSSTTPPLPPKIVVHIRGPEFQIIETGGTVRYHCSGRSVDEGSLHIRWEKEGGELPIDRSVDDSHGLLIIRDVKVSDSGIYVCQVSDGVHVGYKNVTLTVGAVPRIVVEPPSLQVVEGEPAEFRCEVTGNPPPQIEWVRVHGPMSSKVIIHNEILMFRSASKYDAAEYKCLAKNNVGLDERSVILHVQERPQTTGIPPTITPPQWTGQVGETIVITCVSSQVANVTWSRERFPLPSTASQRDGVLTIVNPTHYDSGTYVCTSTSFIGTTTSRTINITVMPERPRPVSVTPERQTVPQGSTAEIRCITNGEPGEHVRWSKYLQQLSSNAQQIGDTLKFVNIQIADRGIYVCHVTGSSGSHEHSAMIEVEPREPPWVEIYPSNVPPVTLHGSTDLQCRATGIPTPELHWSHENGRPFPFNIKQLPGGVLRLANVTENDGGSYVCTAVNNIGSTSAVVYIEVQSVPTINISPQSGILSVRPGDRVRLLCSASGLPQPRVTWSRKSNVPPDDNSLSKDYLRIPDGGKVEMRCNIHDYNGNRIYLDWKRADHSPLPAGNIVDNGVLIIPVVNKSAAGDYVCTGTDQVGNVLVKATFHVEVLSPPRIVLVPPRQIVLSGENPSIECRTTGDEPMTIEWDAIGRSLPHSVTHHRGLLQFHGITYSDAGKYVCKATNEAGTAEAVAEVLVNEHGNEEVKADQKDIFTYAGQAVRLRCTIGEKATVHWSREEQPLPPGARIVGDYLEIPRARPEDSGRYICQVQTPHGVSSDYINLNVSPTTMPSVSVEVSQDPVNIGDNIDIRCACSGTHNPRYHWSRPNHPGLPENAQAYGHILRLSNVAVSDSGLYRCTADTPEGIFEQDFNLVVHVINITLILTLMLAKFCLDCGNNDAPAIETKNAPYGSSVDMDCRPNIDPPMKFHWSKLGGILPSNAQISENKLKLTDVKADAAGTYICTVSNDHENIEIPTVLVVTGVVPYFSQAPQSYIALPPLADSYLKCNVEISFKPQSYDGIILYNDESNRGNDAQTGDFIMLSLVRGYPQFSFDLGSGPTIIRAEKPVTLGEWHTIKLQRHRKEGTMLVDGEGPYKGIAAGRKQGLDVKSLLFVGGVPSDKIISKYAEINSGFVGCISRLVIREKEIDLIGDQTDSFGITNCETCAENPCKNGGVCQEAATKNGYVCLCRADYSGKHCDYVGQSCYPGACGEGDCVNKETGFECYCPYGTTGARCENTMKIYEPAFHDDKSFIAHETPKALRRLKVAMNFNPMDNQDGILMYCAQSEEGLGDFVALIVKDERVEFRYDIGSGLAIIRSNHVLQPGVWTHVSVNRDFKEGNLTINGEPTIGGKSPGTARTMTLNTLLYIGGVDRRRITVNRNAGVDRTFRGCISDLGVSSMNVDILKSAWDSANIDDCNVLHPNQTKLTTVITTPPSTTTPYDPCASNPCIHGMCQSTDSYDYSCTCEYGYVGRNCENILKQCELLLPCRNGVTEVTYDVAFRGDGWLELDKSVMIHEEEREVLGFEISTNKTKGLIMWYGQTPNDLNPDHYMALAVVDGYVEYQYDLGTGPVVIRVTAQKVDDGERHRIILKRQGSDGSIELNGEHMESGASYGTQQDLNARGSVYLGGVPDYAMTYGKYQEGFSGCIYAMESHFVRLTCLMSIPSTVLQCVVNGWCMKTELLRTVSKTKKELAKKLQQEEEENAVDNHDGPVNEQLLLDQKIAMEAQDAELARMLQEKERAKIRKARQRARQRKLERQQLQELEEQNLAEKPQRPDRLELKGNTQGKTRVQSTLNYPQYPDPEEIQTLDESSENVREVQNVAAIIDPTYNGNTHRNTSSSSSSTGQRRNQMQSPSQTHEEKHKRRVKDGCKQQ</sequence>
<dbReference type="Pfam" id="PF13927">
    <property type="entry name" value="Ig_3"/>
    <property type="match status" value="4"/>
</dbReference>
<dbReference type="InterPro" id="IPR000152">
    <property type="entry name" value="EGF-type_Asp/Asn_hydroxyl_site"/>
</dbReference>
<evidence type="ECO:0000256" key="9">
    <source>
        <dbReference type="ARBA" id="ARBA00023292"/>
    </source>
</evidence>
<dbReference type="GO" id="GO:0098632">
    <property type="term" value="F:cell-cell adhesion mediator activity"/>
    <property type="evidence" value="ECO:0007669"/>
    <property type="project" value="TreeGrafter"/>
</dbReference>